<dbReference type="CDD" id="cd07011">
    <property type="entry name" value="cupin_PMI_type_I_N"/>
    <property type="match status" value="1"/>
</dbReference>
<dbReference type="PANTHER" id="PTHR10309">
    <property type="entry name" value="MANNOSE-6-PHOSPHATE ISOMERASE"/>
    <property type="match status" value="1"/>
</dbReference>
<proteinExistence type="evidence at transcript level"/>
<comment type="catalytic activity">
    <reaction evidence="1 10">
        <text>D-mannose 6-phosphate = D-fructose 6-phosphate</text>
        <dbReference type="Rhea" id="RHEA:12356"/>
        <dbReference type="ChEBI" id="CHEBI:58735"/>
        <dbReference type="ChEBI" id="CHEBI:61527"/>
        <dbReference type="EC" id="5.3.1.8"/>
    </reaction>
</comment>
<evidence type="ECO:0000313" key="15">
    <source>
        <dbReference type="EMBL" id="AEE62732.1"/>
    </source>
</evidence>
<comment type="similarity">
    <text evidence="3 11">Belongs to the mannose-6-phosphate isomerase type 1 family.</text>
</comment>
<evidence type="ECO:0000256" key="3">
    <source>
        <dbReference type="ARBA" id="ARBA00010772"/>
    </source>
</evidence>
<dbReference type="GO" id="GO:0005829">
    <property type="term" value="C:cytosol"/>
    <property type="evidence" value="ECO:0007669"/>
    <property type="project" value="TreeGrafter"/>
</dbReference>
<evidence type="ECO:0000256" key="7">
    <source>
        <dbReference type="ARBA" id="ARBA00023235"/>
    </source>
</evidence>
<sequence length="394" mass="44259">MQVMELQCKVQNYEWGKWGSTSRVAQLQKGANRQFVMNEDMPYAELWMGTHVNAPSVLKITDEPLADVIKQHPEYLGEEVLKKFQELPFLFKVLSVNKALSIQAHPSKKHAEQLHAQFPDIYKDPNHKPEMAIALTPFEVLCGFRPWPQIKHFIETIPELQEVVGFASTTPDGDFIKRAFKQVLISSKPVISAAIDGLLKRFAKSDDGERCFLHADLVMKLHSEYPYDNGILMVYFLNYLRLKPSQALFLGANEPHAYLFGDCIECMACSDNVVRAGLTPKFVDVDTLCSMLIYEGAPPEEKLYLPVREDEFSVIFRPPIPDFAVVQIKVPSSETEFSTTARSSASILLIVSGNAQCSVGTVGLGSILFIPAMEFVHFTNICGYMLLYQALANV</sequence>
<dbReference type="InterPro" id="IPR014710">
    <property type="entry name" value="RmlC-like_jellyroll"/>
</dbReference>
<dbReference type="EC" id="5.3.1.8" evidence="4 10"/>
<dbReference type="GO" id="GO:0005975">
    <property type="term" value="P:carbohydrate metabolic process"/>
    <property type="evidence" value="ECO:0007669"/>
    <property type="project" value="InterPro"/>
</dbReference>
<evidence type="ECO:0000256" key="9">
    <source>
        <dbReference type="PIRSR" id="PIRSR001480-2"/>
    </source>
</evidence>
<keyword evidence="7 10" id="KW-0413">Isomerase</keyword>
<protein>
    <recommendedName>
        <fullName evidence="4 10">Mannose-6-phosphate isomerase</fullName>
        <ecNumber evidence="4 10">5.3.1.8</ecNumber>
    </recommendedName>
</protein>
<dbReference type="InterPro" id="IPR046457">
    <property type="entry name" value="PMI_typeI_cat"/>
</dbReference>
<dbReference type="GO" id="GO:0008270">
    <property type="term" value="F:zinc ion binding"/>
    <property type="evidence" value="ECO:0007669"/>
    <property type="project" value="InterPro"/>
</dbReference>
<dbReference type="UniPathway" id="UPA00126">
    <property type="reaction ID" value="UER00423"/>
</dbReference>
<evidence type="ECO:0000256" key="12">
    <source>
        <dbReference type="RuleBase" id="RU004248"/>
    </source>
</evidence>
<dbReference type="InterPro" id="IPR046456">
    <property type="entry name" value="PMI_typeI_C"/>
</dbReference>
<accession>J3JX02</accession>
<evidence type="ECO:0000259" key="13">
    <source>
        <dbReference type="Pfam" id="PF01238"/>
    </source>
</evidence>
<reference evidence="15" key="1">
    <citation type="journal article" date="2012" name="Insect Biochem. Mol. Biol.">
        <title>Transcriptome and full-length cDNA resources for the mountain pine beetle, Dendroctonus ponderosae Hopkins, a major insect pest of pine forests.</title>
        <authorList>
            <person name="Keeling C.I."/>
            <person name="Henderson H."/>
            <person name="Li M."/>
            <person name="Yuen M."/>
            <person name="Clark E.L."/>
            <person name="Fraser J.D."/>
            <person name="Huber D.P."/>
            <person name="Liao N.Y."/>
            <person name="Roderick Docking T."/>
            <person name="Birol I."/>
            <person name="Chan S.K."/>
            <person name="Taylor G.A."/>
            <person name="Palmquist D."/>
            <person name="Jones S.J."/>
            <person name="Bohlmann J."/>
        </authorList>
    </citation>
    <scope>NUCLEOTIDE SEQUENCE</scope>
    <source>
        <tissue evidence="15">Midgut and adhering fatbody of emerged adults of both sexes after feeding on lodgepole pine for up to 64 h</tissue>
    </source>
</reference>
<keyword evidence="5 9" id="KW-0479">Metal-binding</keyword>
<dbReference type="PROSITE" id="PS00965">
    <property type="entry name" value="PMI_I_1"/>
    <property type="match status" value="1"/>
</dbReference>
<dbReference type="InterPro" id="IPR001250">
    <property type="entry name" value="Man6P_Isoase-1"/>
</dbReference>
<dbReference type="SUPFAM" id="SSF51182">
    <property type="entry name" value="RmlC-like cupins"/>
    <property type="match status" value="1"/>
</dbReference>
<feature type="binding site" evidence="9">
    <location>
        <position position="105"/>
    </location>
    <ligand>
        <name>Zn(2+)</name>
        <dbReference type="ChEBI" id="CHEBI:29105"/>
    </ligand>
</feature>
<feature type="binding site" evidence="9">
    <location>
        <position position="103"/>
    </location>
    <ligand>
        <name>Zn(2+)</name>
        <dbReference type="ChEBI" id="CHEBI:29105"/>
    </ligand>
</feature>
<evidence type="ECO:0000256" key="2">
    <source>
        <dbReference type="ARBA" id="ARBA00004666"/>
    </source>
</evidence>
<feature type="active site" evidence="8">
    <location>
        <position position="275"/>
    </location>
</feature>
<evidence type="ECO:0000256" key="8">
    <source>
        <dbReference type="PIRSR" id="PIRSR001480-1"/>
    </source>
</evidence>
<dbReference type="PIRSF" id="PIRSF001480">
    <property type="entry name" value="Mannose-6-phosphate_isomerase"/>
    <property type="match status" value="1"/>
</dbReference>
<dbReference type="GO" id="GO:0009298">
    <property type="term" value="P:GDP-mannose biosynthetic process"/>
    <property type="evidence" value="ECO:0007669"/>
    <property type="project" value="UniProtKB-UniPathway"/>
</dbReference>
<dbReference type="EMBL" id="BT127770">
    <property type="protein sequence ID" value="AEE62732.1"/>
    <property type="molecule type" value="mRNA"/>
</dbReference>
<feature type="domain" description="Phosphomannose isomerase type I C-terminal" evidence="13">
    <location>
        <begin position="313"/>
        <end position="361"/>
    </location>
</feature>
<comment type="pathway">
    <text evidence="2 12">Nucleotide-sugar biosynthesis; GDP-alpha-D-mannose biosynthesis; alpha-D-mannose 1-phosphate from D-fructose 6-phosphate: step 1/2.</text>
</comment>
<dbReference type="NCBIfam" id="TIGR00218">
    <property type="entry name" value="manA"/>
    <property type="match status" value="1"/>
</dbReference>
<dbReference type="PRINTS" id="PR00714">
    <property type="entry name" value="MAN6PISMRASE"/>
</dbReference>
<evidence type="ECO:0000256" key="4">
    <source>
        <dbReference type="ARBA" id="ARBA00011956"/>
    </source>
</evidence>
<evidence type="ECO:0000256" key="10">
    <source>
        <dbReference type="RuleBase" id="RU000611"/>
    </source>
</evidence>
<dbReference type="InterPro" id="IPR016305">
    <property type="entry name" value="Mannose-6-P_Isomerase"/>
</dbReference>
<dbReference type="GO" id="GO:0004476">
    <property type="term" value="F:mannose-6-phosphate isomerase activity"/>
    <property type="evidence" value="ECO:0007669"/>
    <property type="project" value="UniProtKB-EC"/>
</dbReference>
<feature type="binding site" evidence="9">
    <location>
        <position position="130"/>
    </location>
    <ligand>
        <name>Zn(2+)</name>
        <dbReference type="ChEBI" id="CHEBI:29105"/>
    </ligand>
</feature>
<dbReference type="PANTHER" id="PTHR10309:SF0">
    <property type="entry name" value="MANNOSE-6-PHOSPHATE ISOMERASE"/>
    <property type="match status" value="1"/>
</dbReference>
<comment type="cofactor">
    <cofactor evidence="9 10">
        <name>Zn(2+)</name>
        <dbReference type="ChEBI" id="CHEBI:29105"/>
    </cofactor>
    <text evidence="9 10">Binds 1 zinc ion per subunit.</text>
</comment>
<organism evidence="15">
    <name type="scientific">Dendroctonus ponderosae</name>
    <name type="common">Mountain pine beetle</name>
    <dbReference type="NCBI Taxonomy" id="77166"/>
    <lineage>
        <taxon>Eukaryota</taxon>
        <taxon>Metazoa</taxon>
        <taxon>Ecdysozoa</taxon>
        <taxon>Arthropoda</taxon>
        <taxon>Hexapoda</taxon>
        <taxon>Insecta</taxon>
        <taxon>Pterygota</taxon>
        <taxon>Neoptera</taxon>
        <taxon>Endopterygota</taxon>
        <taxon>Coleoptera</taxon>
        <taxon>Polyphaga</taxon>
        <taxon>Cucujiformia</taxon>
        <taxon>Curculionidae</taxon>
        <taxon>Scolytinae</taxon>
        <taxon>Dendroctonus</taxon>
    </lineage>
</organism>
<dbReference type="Pfam" id="PF20511">
    <property type="entry name" value="PMI_typeI_cat"/>
    <property type="match status" value="1"/>
</dbReference>
<name>J3JX02_DENPD</name>
<dbReference type="Gene3D" id="1.10.441.10">
    <property type="entry name" value="Phosphomannose Isomerase, domain 2"/>
    <property type="match status" value="1"/>
</dbReference>
<evidence type="ECO:0000259" key="14">
    <source>
        <dbReference type="Pfam" id="PF20511"/>
    </source>
</evidence>
<dbReference type="InterPro" id="IPR011051">
    <property type="entry name" value="RmlC_Cupin_sf"/>
</dbReference>
<keyword evidence="6 9" id="KW-0862">Zinc</keyword>
<dbReference type="InterPro" id="IPR018050">
    <property type="entry name" value="Pmannose_isomerase-type1_CS"/>
</dbReference>
<evidence type="ECO:0000256" key="5">
    <source>
        <dbReference type="ARBA" id="ARBA00022723"/>
    </source>
</evidence>
<dbReference type="OrthoDB" id="6605218at2759"/>
<dbReference type="Gene3D" id="2.60.120.10">
    <property type="entry name" value="Jelly Rolls"/>
    <property type="match status" value="2"/>
</dbReference>
<dbReference type="PROSITE" id="PS00966">
    <property type="entry name" value="PMI_I_2"/>
    <property type="match status" value="1"/>
</dbReference>
<evidence type="ECO:0000256" key="1">
    <source>
        <dbReference type="ARBA" id="ARBA00000757"/>
    </source>
</evidence>
<dbReference type="AlphaFoldDB" id="J3JX02"/>
<feature type="domain" description="Phosphomannose isomerase type I catalytic" evidence="14">
    <location>
        <begin position="4"/>
        <end position="146"/>
    </location>
</feature>
<evidence type="ECO:0000256" key="11">
    <source>
        <dbReference type="RuleBase" id="RU004189"/>
    </source>
</evidence>
<evidence type="ECO:0000256" key="6">
    <source>
        <dbReference type="ARBA" id="ARBA00022833"/>
    </source>
</evidence>
<feature type="binding site" evidence="9">
    <location>
        <position position="256"/>
    </location>
    <ligand>
        <name>Zn(2+)</name>
        <dbReference type="ChEBI" id="CHEBI:29105"/>
    </ligand>
</feature>
<dbReference type="Pfam" id="PF01238">
    <property type="entry name" value="PMI_typeI_C"/>
    <property type="match status" value="1"/>
</dbReference>